<feature type="transmembrane region" description="Helical" evidence="4">
    <location>
        <begin position="6"/>
        <end position="30"/>
    </location>
</feature>
<accession>A0A8T0ID14</accession>
<evidence type="ECO:0000256" key="2">
    <source>
        <dbReference type="ARBA" id="ARBA00023002"/>
    </source>
</evidence>
<evidence type="ECO:0000256" key="1">
    <source>
        <dbReference type="ARBA" id="ARBA00006484"/>
    </source>
</evidence>
<dbReference type="InterPro" id="IPR036291">
    <property type="entry name" value="NAD(P)-bd_dom_sf"/>
</dbReference>
<organism evidence="6 7">
    <name type="scientific">Ceratodon purpureus</name>
    <name type="common">Fire moss</name>
    <name type="synonym">Dicranum purpureum</name>
    <dbReference type="NCBI Taxonomy" id="3225"/>
    <lineage>
        <taxon>Eukaryota</taxon>
        <taxon>Viridiplantae</taxon>
        <taxon>Streptophyta</taxon>
        <taxon>Embryophyta</taxon>
        <taxon>Bryophyta</taxon>
        <taxon>Bryophytina</taxon>
        <taxon>Bryopsida</taxon>
        <taxon>Dicranidae</taxon>
        <taxon>Pseudoditrichales</taxon>
        <taxon>Ditrichaceae</taxon>
        <taxon>Ceratodon</taxon>
    </lineage>
</organism>
<evidence type="ECO:0000256" key="3">
    <source>
        <dbReference type="RuleBase" id="RU000363"/>
    </source>
</evidence>
<dbReference type="PROSITE" id="PS00061">
    <property type="entry name" value="ADH_SHORT"/>
    <property type="match status" value="1"/>
</dbReference>
<evidence type="ECO:0000313" key="6">
    <source>
        <dbReference type="EMBL" id="KAG0580393.1"/>
    </source>
</evidence>
<dbReference type="Gene3D" id="3.40.50.720">
    <property type="entry name" value="NAD(P)-binding Rossmann-like Domain"/>
    <property type="match status" value="1"/>
</dbReference>
<comment type="caution">
    <text evidence="6">The sequence shown here is derived from an EMBL/GenBank/DDBJ whole genome shotgun (WGS) entry which is preliminary data.</text>
</comment>
<dbReference type="SMART" id="SM00822">
    <property type="entry name" value="PKS_KR"/>
    <property type="match status" value="1"/>
</dbReference>
<evidence type="ECO:0000259" key="5">
    <source>
        <dbReference type="SMART" id="SM00822"/>
    </source>
</evidence>
<dbReference type="OrthoDB" id="47007at2759"/>
<protein>
    <recommendedName>
        <fullName evidence="5">Ketoreductase domain-containing protein</fullName>
    </recommendedName>
</protein>
<reference evidence="6" key="1">
    <citation type="submission" date="2020-06" db="EMBL/GenBank/DDBJ databases">
        <title>WGS assembly of Ceratodon purpureus strain R40.</title>
        <authorList>
            <person name="Carey S.B."/>
            <person name="Jenkins J."/>
            <person name="Shu S."/>
            <person name="Lovell J.T."/>
            <person name="Sreedasyam A."/>
            <person name="Maumus F."/>
            <person name="Tiley G.P."/>
            <person name="Fernandez-Pozo N."/>
            <person name="Barry K."/>
            <person name="Chen C."/>
            <person name="Wang M."/>
            <person name="Lipzen A."/>
            <person name="Daum C."/>
            <person name="Saski C.A."/>
            <person name="Payton A.C."/>
            <person name="Mcbreen J.C."/>
            <person name="Conrad R.E."/>
            <person name="Kollar L.M."/>
            <person name="Olsson S."/>
            <person name="Huttunen S."/>
            <person name="Landis J.B."/>
            <person name="Wickett N.J."/>
            <person name="Johnson M.G."/>
            <person name="Rensing S.A."/>
            <person name="Grimwood J."/>
            <person name="Schmutz J."/>
            <person name="Mcdaniel S.F."/>
        </authorList>
    </citation>
    <scope>NUCLEOTIDE SEQUENCE</scope>
    <source>
        <strain evidence="6">R40</strain>
    </source>
</reference>
<dbReference type="Proteomes" id="UP000822688">
    <property type="component" value="Chromosome 4"/>
</dbReference>
<evidence type="ECO:0000256" key="4">
    <source>
        <dbReference type="SAM" id="Phobius"/>
    </source>
</evidence>
<dbReference type="EMBL" id="CM026424">
    <property type="protein sequence ID" value="KAG0580393.1"/>
    <property type="molecule type" value="Genomic_DNA"/>
</dbReference>
<dbReference type="PRINTS" id="PR00080">
    <property type="entry name" value="SDRFAMILY"/>
</dbReference>
<evidence type="ECO:0000313" key="7">
    <source>
        <dbReference type="Proteomes" id="UP000822688"/>
    </source>
</evidence>
<keyword evidence="4" id="KW-0812">Transmembrane</keyword>
<name>A0A8T0ID14_CERPU</name>
<dbReference type="PRINTS" id="PR00081">
    <property type="entry name" value="GDHRDH"/>
</dbReference>
<dbReference type="InterPro" id="IPR057326">
    <property type="entry name" value="KR_dom"/>
</dbReference>
<dbReference type="GO" id="GO:0005829">
    <property type="term" value="C:cytosol"/>
    <property type="evidence" value="ECO:0007669"/>
    <property type="project" value="TreeGrafter"/>
</dbReference>
<feature type="domain" description="Ketoreductase" evidence="5">
    <location>
        <begin position="48"/>
        <end position="191"/>
    </location>
</feature>
<dbReference type="AlphaFoldDB" id="A0A8T0ID14"/>
<keyword evidence="4" id="KW-1133">Transmembrane helix</keyword>
<keyword evidence="2" id="KW-0560">Oxidoreductase</keyword>
<comment type="similarity">
    <text evidence="1 3">Belongs to the short-chain dehydrogenases/reductases (SDR) family.</text>
</comment>
<dbReference type="GO" id="GO:0016491">
    <property type="term" value="F:oxidoreductase activity"/>
    <property type="evidence" value="ECO:0007669"/>
    <property type="project" value="UniProtKB-KW"/>
</dbReference>
<gene>
    <name evidence="6" type="ORF">KC19_4G170000</name>
</gene>
<dbReference type="InterPro" id="IPR020904">
    <property type="entry name" value="Sc_DH/Rdtase_CS"/>
</dbReference>
<sequence>MAPMEFILNLVVPPTATVALLAALPVLTVVKTFKWFVSWLTPENVRGKVVLITGASSGIGEHIAYQYAKKGARLVLVARREEQLKAVADRAVSHGASDAHVVVGDVTSEDECKKVVEAAIQKYGRLDHLVNNAGNVNSFFFGDCVDTKALHSTVDTDFWGPVNMTYFALPHLRQTHGKLMVVASIGSWLPHPREAIYNGAKAGVLQFFDTLRNEERDNLSGITIVMPGFTESEATGGKLVGEKGDMIQDTERRDAHFGTQPMAYAATVAKDAVHATLRGYRYVITPYFYTVLLLWRLIAPEMIDMMFYFQAVKNPGKPANKQTLEATGAQKYLYAKSTQKAE</sequence>
<dbReference type="PANTHER" id="PTHR43391">
    <property type="entry name" value="RETINOL DEHYDROGENASE-RELATED"/>
    <property type="match status" value="1"/>
</dbReference>
<dbReference type="InterPro" id="IPR002347">
    <property type="entry name" value="SDR_fam"/>
</dbReference>
<dbReference type="Pfam" id="PF00106">
    <property type="entry name" value="adh_short"/>
    <property type="match status" value="1"/>
</dbReference>
<keyword evidence="4" id="KW-0472">Membrane</keyword>
<keyword evidence="7" id="KW-1185">Reference proteome</keyword>
<proteinExistence type="inferred from homology"/>
<dbReference type="PANTHER" id="PTHR43391:SF89">
    <property type="entry name" value="11-BETA-HYDROXYSTEROID DEHYDROGENASE 1A-RELATED"/>
    <property type="match status" value="1"/>
</dbReference>
<dbReference type="SUPFAM" id="SSF51735">
    <property type="entry name" value="NAD(P)-binding Rossmann-fold domains"/>
    <property type="match status" value="1"/>
</dbReference>